<accession>A0A853DIU1</accession>
<dbReference type="Proteomes" id="UP000571817">
    <property type="component" value="Unassembled WGS sequence"/>
</dbReference>
<keyword evidence="3" id="KW-1185">Reference proteome</keyword>
<organism evidence="2 3">
    <name type="scientific">Allobranchiibius huperziae</name>
    <dbReference type="NCBI Taxonomy" id="1874116"/>
    <lineage>
        <taxon>Bacteria</taxon>
        <taxon>Bacillati</taxon>
        <taxon>Actinomycetota</taxon>
        <taxon>Actinomycetes</taxon>
        <taxon>Micrococcales</taxon>
        <taxon>Dermacoccaceae</taxon>
        <taxon>Allobranchiibius</taxon>
    </lineage>
</organism>
<feature type="transmembrane region" description="Helical" evidence="1">
    <location>
        <begin position="6"/>
        <end position="27"/>
    </location>
</feature>
<reference evidence="2 3" key="1">
    <citation type="submission" date="2020-07" db="EMBL/GenBank/DDBJ databases">
        <title>Sequencing the genomes of 1000 actinobacteria strains.</title>
        <authorList>
            <person name="Klenk H.-P."/>
        </authorList>
    </citation>
    <scope>NUCLEOTIDE SEQUENCE [LARGE SCALE GENOMIC DNA]</scope>
    <source>
        <strain evidence="2 3">DSM 29531</strain>
    </source>
</reference>
<feature type="transmembrane region" description="Helical" evidence="1">
    <location>
        <begin position="121"/>
        <end position="137"/>
    </location>
</feature>
<keyword evidence="1" id="KW-0472">Membrane</keyword>
<dbReference type="EMBL" id="JACCFW010000001">
    <property type="protein sequence ID" value="NYJ75953.1"/>
    <property type="molecule type" value="Genomic_DNA"/>
</dbReference>
<feature type="transmembrane region" description="Helical" evidence="1">
    <location>
        <begin position="76"/>
        <end position="101"/>
    </location>
</feature>
<keyword evidence="1" id="KW-0812">Transmembrane</keyword>
<name>A0A853DIU1_9MICO</name>
<sequence>MASTDLLRSPIVQNAAAAAAAGAGVFLRPARLPKWGRRGLRLANTAGTAGSVFLASRGGSDDGGDLGTKPTRTRAATAASAGSAIAAAAGGLTLISSGFGLKMDARAEKFLVGKGIKHPRIWMAVGTVVIVFAAKQAQDYGTKKAEAAARKQLEKQQKS</sequence>
<comment type="caution">
    <text evidence="2">The sequence shown here is derived from an EMBL/GenBank/DDBJ whole genome shotgun (WGS) entry which is preliminary data.</text>
</comment>
<evidence type="ECO:0000313" key="2">
    <source>
        <dbReference type="EMBL" id="NYJ75953.1"/>
    </source>
</evidence>
<dbReference type="AlphaFoldDB" id="A0A853DIU1"/>
<keyword evidence="1" id="KW-1133">Transmembrane helix</keyword>
<evidence type="ECO:0000256" key="1">
    <source>
        <dbReference type="SAM" id="Phobius"/>
    </source>
</evidence>
<dbReference type="RefSeq" id="WP_179483016.1">
    <property type="nucleotide sequence ID" value="NZ_JACCFW010000001.1"/>
</dbReference>
<proteinExistence type="predicted"/>
<protein>
    <submittedName>
        <fullName evidence="2">Uncharacterized protein</fullName>
    </submittedName>
</protein>
<evidence type="ECO:0000313" key="3">
    <source>
        <dbReference type="Proteomes" id="UP000571817"/>
    </source>
</evidence>
<gene>
    <name evidence="2" type="ORF">HNR15_002916</name>
</gene>